<dbReference type="EMBL" id="JACHIG010000004">
    <property type="protein sequence ID" value="MBB5032731.1"/>
    <property type="molecule type" value="Genomic_DNA"/>
</dbReference>
<dbReference type="InterPro" id="IPR025841">
    <property type="entry name" value="CP_ATPgrasp_2"/>
</dbReference>
<feature type="region of interest" description="Disordered" evidence="1">
    <location>
        <begin position="1"/>
        <end position="26"/>
    </location>
</feature>
<dbReference type="Proteomes" id="UP000590740">
    <property type="component" value="Unassembled WGS sequence"/>
</dbReference>
<dbReference type="Pfam" id="PF04168">
    <property type="entry name" value="Alpha-E"/>
    <property type="match status" value="1"/>
</dbReference>
<keyword evidence="5" id="KW-1185">Reference proteome</keyword>
<comment type="caution">
    <text evidence="4">The sequence shown here is derived from an EMBL/GenBank/DDBJ whole genome shotgun (WGS) entry which is preliminary data.</text>
</comment>
<dbReference type="Gene3D" id="3.30.1490.270">
    <property type="match status" value="1"/>
</dbReference>
<dbReference type="SUPFAM" id="SSF56059">
    <property type="entry name" value="Glutathione synthetase ATP-binding domain-like"/>
    <property type="match status" value="1"/>
</dbReference>
<dbReference type="PANTHER" id="PTHR34595">
    <property type="entry name" value="BLR5612 PROTEIN"/>
    <property type="match status" value="1"/>
</dbReference>
<evidence type="ECO:0000259" key="3">
    <source>
        <dbReference type="Pfam" id="PF14403"/>
    </source>
</evidence>
<dbReference type="RefSeq" id="WP_184339643.1">
    <property type="nucleotide sequence ID" value="NZ_JACHIG010000004.1"/>
</dbReference>
<dbReference type="InterPro" id="IPR007296">
    <property type="entry name" value="DUF403"/>
</dbReference>
<evidence type="ECO:0000313" key="4">
    <source>
        <dbReference type="EMBL" id="MBB5032731.1"/>
    </source>
</evidence>
<proteinExistence type="predicted"/>
<dbReference type="Gene3D" id="3.40.50.11290">
    <property type="match status" value="1"/>
</dbReference>
<evidence type="ECO:0000313" key="5">
    <source>
        <dbReference type="Proteomes" id="UP000590740"/>
    </source>
</evidence>
<dbReference type="Pfam" id="PF14403">
    <property type="entry name" value="CP_ATPgrasp_2"/>
    <property type="match status" value="1"/>
</dbReference>
<organism evidence="4 5">
    <name type="scientific">Prosthecobacter vanneervenii</name>
    <dbReference type="NCBI Taxonomy" id="48466"/>
    <lineage>
        <taxon>Bacteria</taxon>
        <taxon>Pseudomonadati</taxon>
        <taxon>Verrucomicrobiota</taxon>
        <taxon>Verrucomicrobiia</taxon>
        <taxon>Verrucomicrobiales</taxon>
        <taxon>Verrucomicrobiaceae</taxon>
        <taxon>Prosthecobacter</taxon>
    </lineage>
</organism>
<feature type="domain" description="Circularly permuted ATP-grasp type 2" evidence="3">
    <location>
        <begin position="98"/>
        <end position="474"/>
    </location>
</feature>
<gene>
    <name evidence="4" type="ORF">HNQ65_002313</name>
</gene>
<accession>A0A7W7YAP6</accession>
<name>A0A7W7YAP6_9BACT</name>
<evidence type="ECO:0000256" key="1">
    <source>
        <dbReference type="SAM" id="MobiDB-lite"/>
    </source>
</evidence>
<dbReference type="InterPro" id="IPR051680">
    <property type="entry name" value="ATP-dep_Glu-Cys_Ligase-2"/>
</dbReference>
<protein>
    <submittedName>
        <fullName evidence="4">Putative circularly permuted ATP-grasp superfamily protein/putative alpha-E superfamily protein</fullName>
    </submittedName>
</protein>
<sequence>MIFQSQSSTSAAPPATPRAAPPQLDGTAVEGHYDELREAGGKVRSHYEPVIADLQKRDVAGVKRLADTARRLLAERGVTFNIYDAKGLDTPWQMDPVPFVISAREWEAIEKALIQRATLLNAILTDSYGPQQLIKDGSMPAAMVLAQPSYIRACHGIKVPNNKPLQVYGADIVRALDGQWWVISDRTQIPTGSGYALENRLITSRLLPDVFRDARVRRLAGFFRQMQQSLAALAPRPVEEPRVVLLTPGPYNETYFEQAYLARYLGYTLVEGEDLTVRDDRVYQKTLNGLEPVDVILRRVDDDFCDPLELRNDSMLGVPGLVRAVRAGNVALANSLGSGLVEAPAMMAFLPSLSRKLLGEELLMPSVATWWCGQENPKAEVEKNIDHLVIKNAFKVRGREINFGEHLTVTERTALIERMRFAPDRWAAQEKISFSTAPVWEDGHLVHKPVSVRVYLVATQDGYMVMPGGLTRVAAKMDSSLVSMQKGGTTKDTWVLSDGPVDNVTLLSNTSTPVELRRTGHNLGSRVANHLYWLGRYAERAESSARLLRSTLLRCSPESGMSETPLLLPLLEALKNLTVLDDVNDVAALASQQEQLEARLLEAIFDPDHPSSVRSCVAHIQRIGVLLRDRISVDTWRVISQLGDALDTYENTPSVTPMSDALNVLTRIILELASFHGLAKENMTRAQGWMFLDMGHRLERTVYICELLRSGLRSADAENPSLLEAILEVGDSTITYRNRYSLLPQLAAVYDLLMLDELNPRGLRFQFERIRQQFEHLPHEQKSALLTPAMRIFLEHNTRLQLCDPTELARVEHGTWAQSQVAKLLTQLIEAMPQLNDALTASYFAHSTISSSEVAPPAEPAST</sequence>
<feature type="compositionally biased region" description="Low complexity" evidence="1">
    <location>
        <begin position="1"/>
        <end position="13"/>
    </location>
</feature>
<reference evidence="4 5" key="1">
    <citation type="submission" date="2020-08" db="EMBL/GenBank/DDBJ databases">
        <title>Genomic Encyclopedia of Type Strains, Phase IV (KMG-IV): sequencing the most valuable type-strain genomes for metagenomic binning, comparative biology and taxonomic classification.</title>
        <authorList>
            <person name="Goeker M."/>
        </authorList>
    </citation>
    <scope>NUCLEOTIDE SEQUENCE [LARGE SCALE GENOMIC DNA]</scope>
    <source>
        <strain evidence="4 5">DSM 12252</strain>
    </source>
</reference>
<dbReference type="AlphaFoldDB" id="A0A7W7YAP6"/>
<dbReference type="PANTHER" id="PTHR34595:SF2">
    <property type="entry name" value="BLR2978 PROTEIN"/>
    <property type="match status" value="1"/>
</dbReference>
<evidence type="ECO:0000259" key="2">
    <source>
        <dbReference type="Pfam" id="PF04168"/>
    </source>
</evidence>
<feature type="domain" description="DUF403" evidence="2">
    <location>
        <begin position="525"/>
        <end position="844"/>
    </location>
</feature>